<dbReference type="EMBL" id="OY731401">
    <property type="protein sequence ID" value="CAJ1951482.1"/>
    <property type="molecule type" value="Genomic_DNA"/>
</dbReference>
<keyword evidence="3" id="KW-1185">Reference proteome</keyword>
<gene>
    <name evidence="2" type="ORF">AYBTSS11_LOCUS14795</name>
</gene>
<sequence length="68" mass="7886">MAKRAYGIVEMSFLWIQLDDGKESDGVFLYLWQKARNAMSINRDQSHRQGNLSPQEHTGAKVRMTEML</sequence>
<proteinExistence type="predicted"/>
<dbReference type="Proteomes" id="UP001189624">
    <property type="component" value="Chromosome 4"/>
</dbReference>
<dbReference type="AlphaFoldDB" id="A0AA86VYG4"/>
<feature type="region of interest" description="Disordered" evidence="1">
    <location>
        <begin position="42"/>
        <end position="68"/>
    </location>
</feature>
<organism evidence="2 3">
    <name type="scientific">Sphenostylis stenocarpa</name>
    <dbReference type="NCBI Taxonomy" id="92480"/>
    <lineage>
        <taxon>Eukaryota</taxon>
        <taxon>Viridiplantae</taxon>
        <taxon>Streptophyta</taxon>
        <taxon>Embryophyta</taxon>
        <taxon>Tracheophyta</taxon>
        <taxon>Spermatophyta</taxon>
        <taxon>Magnoliopsida</taxon>
        <taxon>eudicotyledons</taxon>
        <taxon>Gunneridae</taxon>
        <taxon>Pentapetalae</taxon>
        <taxon>rosids</taxon>
        <taxon>fabids</taxon>
        <taxon>Fabales</taxon>
        <taxon>Fabaceae</taxon>
        <taxon>Papilionoideae</taxon>
        <taxon>50 kb inversion clade</taxon>
        <taxon>NPAAA clade</taxon>
        <taxon>indigoferoid/millettioid clade</taxon>
        <taxon>Phaseoleae</taxon>
        <taxon>Sphenostylis</taxon>
    </lineage>
</organism>
<feature type="compositionally biased region" description="Polar residues" evidence="1">
    <location>
        <begin position="42"/>
        <end position="56"/>
    </location>
</feature>
<evidence type="ECO:0000313" key="3">
    <source>
        <dbReference type="Proteomes" id="UP001189624"/>
    </source>
</evidence>
<name>A0AA86VYG4_9FABA</name>
<protein>
    <submittedName>
        <fullName evidence="2">Uncharacterized protein</fullName>
    </submittedName>
</protein>
<evidence type="ECO:0000256" key="1">
    <source>
        <dbReference type="SAM" id="MobiDB-lite"/>
    </source>
</evidence>
<reference evidence="2" key="1">
    <citation type="submission" date="2023-10" db="EMBL/GenBank/DDBJ databases">
        <authorList>
            <person name="Domelevo Entfellner J.-B."/>
        </authorList>
    </citation>
    <scope>NUCLEOTIDE SEQUENCE</scope>
</reference>
<accession>A0AA86VYG4</accession>
<dbReference type="Gramene" id="rna-AYBTSS11_LOCUS14795">
    <property type="protein sequence ID" value="CAJ1951482.1"/>
    <property type="gene ID" value="gene-AYBTSS11_LOCUS14795"/>
</dbReference>
<evidence type="ECO:0000313" key="2">
    <source>
        <dbReference type="EMBL" id="CAJ1951482.1"/>
    </source>
</evidence>